<dbReference type="EMBL" id="PGVE01000095">
    <property type="protein sequence ID" value="PLS01470.1"/>
    <property type="molecule type" value="Genomic_DNA"/>
</dbReference>
<reference evidence="15 16" key="1">
    <citation type="submission" date="2017-11" db="EMBL/GenBank/DDBJ databases">
        <title>Comparitive Functional Genomics of Dry Heat Resistant strains isolated from the Viking Spacecraft.</title>
        <authorList>
            <person name="Seuylemezian A."/>
            <person name="Cooper K."/>
            <person name="Vaishampayan P."/>
        </authorList>
    </citation>
    <scope>NUCLEOTIDE SEQUENCE [LARGE SCALE GENOMIC DNA]</scope>
    <source>
        <strain evidence="15 16">V32-6</strain>
    </source>
</reference>
<dbReference type="FunFam" id="3.40.50.300:FF:000695">
    <property type="entry name" value="Flagellar biosynthesis regulator FlhF"/>
    <property type="match status" value="1"/>
</dbReference>
<evidence type="ECO:0000256" key="9">
    <source>
        <dbReference type="ARBA" id="ARBA00023134"/>
    </source>
</evidence>
<dbReference type="InterPro" id="IPR027417">
    <property type="entry name" value="P-loop_NTPase"/>
</dbReference>
<dbReference type="InterPro" id="IPR000897">
    <property type="entry name" value="SRP54_GTPase_dom"/>
</dbReference>
<evidence type="ECO:0000256" key="12">
    <source>
        <dbReference type="ARBA" id="ARBA00025337"/>
    </source>
</evidence>
<proteinExistence type="inferred from homology"/>
<dbReference type="GO" id="GO:0003924">
    <property type="term" value="F:GTPase activity"/>
    <property type="evidence" value="ECO:0007669"/>
    <property type="project" value="UniProtKB-UniRule"/>
</dbReference>
<keyword evidence="6" id="KW-0547">Nucleotide-binding</keyword>
<evidence type="ECO:0000256" key="6">
    <source>
        <dbReference type="ARBA" id="ARBA00022741"/>
    </source>
</evidence>
<dbReference type="PANTHER" id="PTHR43134:SF3">
    <property type="entry name" value="FLAGELLAR BIOSYNTHESIS PROTEIN FLHF"/>
    <property type="match status" value="1"/>
</dbReference>
<dbReference type="GO" id="GO:0005886">
    <property type="term" value="C:plasma membrane"/>
    <property type="evidence" value="ECO:0007669"/>
    <property type="project" value="UniProtKB-SubCell"/>
</dbReference>
<dbReference type="PANTHER" id="PTHR43134">
    <property type="entry name" value="SIGNAL RECOGNITION PARTICLE RECEPTOR SUBUNIT ALPHA"/>
    <property type="match status" value="1"/>
</dbReference>
<keyword evidence="9" id="KW-0342">GTP-binding</keyword>
<keyword evidence="10" id="KW-0472">Membrane</keyword>
<evidence type="ECO:0000313" key="15">
    <source>
        <dbReference type="EMBL" id="PLS01470.1"/>
    </source>
</evidence>
<dbReference type="InterPro" id="IPR020006">
    <property type="entry name" value="FlhF"/>
</dbReference>
<dbReference type="GO" id="GO:0006614">
    <property type="term" value="P:SRP-dependent cotranslational protein targeting to membrane"/>
    <property type="evidence" value="ECO:0007669"/>
    <property type="project" value="UniProtKB-UniRule"/>
</dbReference>
<dbReference type="GO" id="GO:0044781">
    <property type="term" value="P:bacterial-type flagellum organization"/>
    <property type="evidence" value="ECO:0007669"/>
    <property type="project" value="UniProtKB-UniRule"/>
</dbReference>
<dbReference type="Gene3D" id="1.20.120.1380">
    <property type="entry name" value="Flagellar FlhF biosynthesis protein, N domain"/>
    <property type="match status" value="1"/>
</dbReference>
<dbReference type="RefSeq" id="WP_101651627.1">
    <property type="nucleotide sequence ID" value="NZ_PGVE01000095.1"/>
</dbReference>
<accession>A0A2N5H7I1</accession>
<keyword evidence="11" id="KW-1006">Bacterial flagellum protein export</keyword>
<keyword evidence="4" id="KW-0813">Transport</keyword>
<evidence type="ECO:0000256" key="3">
    <source>
        <dbReference type="ARBA" id="ARBA00014919"/>
    </source>
</evidence>
<comment type="subcellular location">
    <subcellularLocation>
        <location evidence="1">Cell membrane</location>
        <topology evidence="1">Peripheral membrane protein</topology>
        <orientation evidence="1">Cytoplasmic side</orientation>
    </subcellularLocation>
</comment>
<keyword evidence="8" id="KW-0653">Protein transport</keyword>
<keyword evidence="15" id="KW-0966">Cell projection</keyword>
<evidence type="ECO:0000256" key="2">
    <source>
        <dbReference type="ARBA" id="ARBA00008531"/>
    </source>
</evidence>
<organism evidence="15 16">
    <name type="scientific">Neobacillus cucumis</name>
    <dbReference type="NCBI Taxonomy" id="1740721"/>
    <lineage>
        <taxon>Bacteria</taxon>
        <taxon>Bacillati</taxon>
        <taxon>Bacillota</taxon>
        <taxon>Bacilli</taxon>
        <taxon>Bacillales</taxon>
        <taxon>Bacillaceae</taxon>
        <taxon>Neobacillus</taxon>
    </lineage>
</organism>
<dbReference type="Proteomes" id="UP000234950">
    <property type="component" value="Unassembled WGS sequence"/>
</dbReference>
<comment type="similarity">
    <text evidence="2">Belongs to the GTP-binding SRP family.</text>
</comment>
<dbReference type="SUPFAM" id="SSF52540">
    <property type="entry name" value="P-loop containing nucleoside triphosphate hydrolases"/>
    <property type="match status" value="1"/>
</dbReference>
<keyword evidence="15" id="KW-0282">Flagellum</keyword>
<name>A0A2N5H7I1_9BACI</name>
<dbReference type="GO" id="GO:0015031">
    <property type="term" value="P:protein transport"/>
    <property type="evidence" value="ECO:0007669"/>
    <property type="project" value="UniProtKB-KW"/>
</dbReference>
<evidence type="ECO:0000313" key="16">
    <source>
        <dbReference type="Proteomes" id="UP000234950"/>
    </source>
</evidence>
<dbReference type="InterPro" id="IPR047040">
    <property type="entry name" value="FlhF__GTPase_dom"/>
</dbReference>
<evidence type="ECO:0000256" key="10">
    <source>
        <dbReference type="ARBA" id="ARBA00023136"/>
    </source>
</evidence>
<comment type="caution">
    <text evidence="15">The sequence shown here is derived from an EMBL/GenBank/DDBJ whole genome shotgun (WGS) entry which is preliminary data.</text>
</comment>
<dbReference type="GO" id="GO:0005525">
    <property type="term" value="F:GTP binding"/>
    <property type="evidence" value="ECO:0007669"/>
    <property type="project" value="UniProtKB-UniRule"/>
</dbReference>
<keyword evidence="15" id="KW-0969">Cilium</keyword>
<protein>
    <recommendedName>
        <fullName evidence="3 13">Flagellar biosynthesis protein FlhF</fullName>
    </recommendedName>
</protein>
<evidence type="ECO:0000256" key="7">
    <source>
        <dbReference type="ARBA" id="ARBA00022795"/>
    </source>
</evidence>
<gene>
    <name evidence="15" type="primary">flhF</name>
    <name evidence="15" type="ORF">CVD27_25230</name>
</gene>
<dbReference type="AlphaFoldDB" id="A0A2N5H7I1"/>
<dbReference type="CDD" id="cd17873">
    <property type="entry name" value="FlhF"/>
    <property type="match status" value="1"/>
</dbReference>
<dbReference type="Pfam" id="PF00448">
    <property type="entry name" value="SRP54"/>
    <property type="match status" value="1"/>
</dbReference>
<evidence type="ECO:0000256" key="1">
    <source>
        <dbReference type="ARBA" id="ARBA00004413"/>
    </source>
</evidence>
<keyword evidence="16" id="KW-1185">Reference proteome</keyword>
<dbReference type="SMART" id="SM00962">
    <property type="entry name" value="SRP54"/>
    <property type="match status" value="1"/>
</dbReference>
<keyword evidence="5" id="KW-1003">Cell membrane</keyword>
<evidence type="ECO:0000256" key="11">
    <source>
        <dbReference type="ARBA" id="ARBA00023225"/>
    </source>
</evidence>
<feature type="domain" description="SRP54-type proteins GTP-binding" evidence="14">
    <location>
        <begin position="172"/>
        <end position="363"/>
    </location>
</feature>
<dbReference type="GO" id="GO:0005047">
    <property type="term" value="F:signal recognition particle binding"/>
    <property type="evidence" value="ECO:0007669"/>
    <property type="project" value="TreeGrafter"/>
</dbReference>
<evidence type="ECO:0000256" key="8">
    <source>
        <dbReference type="ARBA" id="ARBA00022927"/>
    </source>
</evidence>
<keyword evidence="7" id="KW-1005">Bacterial flagellum biogenesis</keyword>
<dbReference type="Gene3D" id="3.40.50.300">
    <property type="entry name" value="P-loop containing nucleotide triphosphate hydrolases"/>
    <property type="match status" value="1"/>
</dbReference>
<evidence type="ECO:0000256" key="5">
    <source>
        <dbReference type="ARBA" id="ARBA00022475"/>
    </source>
</evidence>
<comment type="function">
    <text evidence="12">Necessary for flagellar biosynthesis. May be involved in translocation of the flagellum.</text>
</comment>
<evidence type="ECO:0000259" key="14">
    <source>
        <dbReference type="SMART" id="SM00962"/>
    </source>
</evidence>
<dbReference type="NCBIfam" id="TIGR03499">
    <property type="entry name" value="FlhF"/>
    <property type="match status" value="1"/>
</dbReference>
<evidence type="ECO:0000256" key="4">
    <source>
        <dbReference type="ARBA" id="ARBA00022448"/>
    </source>
</evidence>
<evidence type="ECO:0000256" key="13">
    <source>
        <dbReference type="NCBIfam" id="TIGR03499"/>
    </source>
</evidence>
<dbReference type="OrthoDB" id="9778554at2"/>
<sequence length="382" mass="43222">MKIKRYMADTLPQAISLIRMELGENAVILNKKVVTTGGFLGLFKRKQIEVIAASEASERTTVKKAPIEERPTASAETEVLQRLNQMEQLLGNLLKNQQPFQLQKTSVLTKWLELLEEQEVDQEVIDYIVKKIMSQHPLIERLTEQEAGQIVLSTITKLFQDAALQEGLDPHATLITLLGPTGVGKTTTIAKLASRQVLFQRKKVGFLTADTFRMAAIEQLKTYANILNIPIGVVESSEQLPQSLMDLKNCQMIFMDSTGRNYLEEQYIEEIQAFLEQDFKQENHLVLSITSRWKDMKQIVEKMKSVQVDRVILTKWDESTCFGAALNLVYHYPYPLSFISLGQGVPEDIMLAEPEYMAKKILGVDEDEEGSGTKIERIVSAL</sequence>